<protein>
    <submittedName>
        <fullName evidence="1">Uncharacterized protein</fullName>
    </submittedName>
</protein>
<accession>A0AA39X461</accession>
<organism evidence="1 2">
    <name type="scientific">Immersiella caudata</name>
    <dbReference type="NCBI Taxonomy" id="314043"/>
    <lineage>
        <taxon>Eukaryota</taxon>
        <taxon>Fungi</taxon>
        <taxon>Dikarya</taxon>
        <taxon>Ascomycota</taxon>
        <taxon>Pezizomycotina</taxon>
        <taxon>Sordariomycetes</taxon>
        <taxon>Sordariomycetidae</taxon>
        <taxon>Sordariales</taxon>
        <taxon>Lasiosphaeriaceae</taxon>
        <taxon>Immersiella</taxon>
    </lineage>
</organism>
<name>A0AA39X461_9PEZI</name>
<evidence type="ECO:0000313" key="1">
    <source>
        <dbReference type="EMBL" id="KAK0626490.1"/>
    </source>
</evidence>
<reference evidence="1" key="1">
    <citation type="submission" date="2023-06" db="EMBL/GenBank/DDBJ databases">
        <title>Genome-scale phylogeny and comparative genomics of the fungal order Sordariales.</title>
        <authorList>
            <consortium name="Lawrence Berkeley National Laboratory"/>
            <person name="Hensen N."/>
            <person name="Bonometti L."/>
            <person name="Westerberg I."/>
            <person name="Brannstrom I.O."/>
            <person name="Guillou S."/>
            <person name="Cros-Aarteil S."/>
            <person name="Calhoun S."/>
            <person name="Haridas S."/>
            <person name="Kuo A."/>
            <person name="Mondo S."/>
            <person name="Pangilinan J."/>
            <person name="Riley R."/>
            <person name="Labutti K."/>
            <person name="Andreopoulos B."/>
            <person name="Lipzen A."/>
            <person name="Chen C."/>
            <person name="Yanf M."/>
            <person name="Daum C."/>
            <person name="Ng V."/>
            <person name="Clum A."/>
            <person name="Steindorff A."/>
            <person name="Ohm R."/>
            <person name="Martin F."/>
            <person name="Silar P."/>
            <person name="Natvig D."/>
            <person name="Lalanne C."/>
            <person name="Gautier V."/>
            <person name="Ament-Velasquez S.L."/>
            <person name="Kruys A."/>
            <person name="Hutchinson M.I."/>
            <person name="Powell A.J."/>
            <person name="Barry K."/>
            <person name="Miller A.N."/>
            <person name="Grigoriev I.V."/>
            <person name="Debuchy R."/>
            <person name="Gladieux P."/>
            <person name="Thoren M.H."/>
            <person name="Johannesson H."/>
        </authorList>
    </citation>
    <scope>NUCLEOTIDE SEQUENCE</scope>
    <source>
        <strain evidence="1">CBS 606.72</strain>
    </source>
</reference>
<proteinExistence type="predicted"/>
<gene>
    <name evidence="1" type="ORF">B0T14DRAFT_106097</name>
</gene>
<dbReference type="Proteomes" id="UP001175000">
    <property type="component" value="Unassembled WGS sequence"/>
</dbReference>
<dbReference type="EMBL" id="JAULSU010000002">
    <property type="protein sequence ID" value="KAK0626490.1"/>
    <property type="molecule type" value="Genomic_DNA"/>
</dbReference>
<sequence>MEGTMFKSTLWEGGRTTKHRTQQLRQTSTPLGTLPLPAENLAACLRLPCLLLTLASCYLSLFSPLVGCAVTGRPQLPVDWDTCFLCASNTRISSFGLLPALELMLQHQSLPGSWGTRTQTGGEAPRICRGHAVCGCVGVWVRFSPTLLFETVLLPCLADAIFRRLWSTTPQPLDQGKGKMANVSRLTATDSGTKAIVGC</sequence>
<comment type="caution">
    <text evidence="1">The sequence shown here is derived from an EMBL/GenBank/DDBJ whole genome shotgun (WGS) entry which is preliminary data.</text>
</comment>
<evidence type="ECO:0000313" key="2">
    <source>
        <dbReference type="Proteomes" id="UP001175000"/>
    </source>
</evidence>
<keyword evidence="2" id="KW-1185">Reference proteome</keyword>
<dbReference type="AlphaFoldDB" id="A0AA39X461"/>